<sequence>MKKRLVVWGLLLAVLLVPGSFAVLFSVPDKPQLTQADPLTEALPQQCSQYPAHDYLDQNGTLKLVVWNIYKQNRPEWQPVLQELSANANLLLLQEASMSGELHAWLQQKRWQANQVNAFEVLGEPAGVLNAARVAPQQVCAFTALEPWLRLPKSALYALYPLSSGQSLALVNLHAINFTLGTAEYQAQIEQLLGQLQQHQGPVIVAGDFNSWSEERTAWLSQAMTANGLQEVHFNPDQRVRFINGLPLDHVFFKQLSLKTAEAPVSDASDHNPLLVTFTLSE</sequence>
<dbReference type="NCBIfam" id="NF003841">
    <property type="entry name" value="PRK05421.1-3"/>
    <property type="match status" value="1"/>
</dbReference>
<dbReference type="NCBIfam" id="NF003842">
    <property type="entry name" value="PRK05421.1-4"/>
    <property type="match status" value="1"/>
</dbReference>
<dbReference type="AlphaFoldDB" id="A0A975YNX8"/>
<dbReference type="Pfam" id="PF03372">
    <property type="entry name" value="Exo_endo_phos"/>
    <property type="match status" value="1"/>
</dbReference>
<keyword evidence="2" id="KW-0540">Nuclease</keyword>
<evidence type="ECO:0000313" key="2">
    <source>
        <dbReference type="EMBL" id="QXO18001.1"/>
    </source>
</evidence>
<evidence type="ECO:0000313" key="3">
    <source>
        <dbReference type="Proteomes" id="UP000694232"/>
    </source>
</evidence>
<dbReference type="RefSeq" id="WP_218562769.1">
    <property type="nucleotide sequence ID" value="NZ_CP076643.1"/>
</dbReference>
<keyword evidence="2" id="KW-0255">Endonuclease</keyword>
<protein>
    <submittedName>
        <fullName evidence="2">Endonuclease/exonuclease/phosphatase family protein</fullName>
    </submittedName>
</protein>
<dbReference type="Proteomes" id="UP000694232">
    <property type="component" value="Chromosome 1"/>
</dbReference>
<accession>A0A975YNX8</accession>
<dbReference type="GO" id="GO:0004519">
    <property type="term" value="F:endonuclease activity"/>
    <property type="evidence" value="ECO:0007669"/>
    <property type="project" value="UniProtKB-KW"/>
</dbReference>
<evidence type="ECO:0000259" key="1">
    <source>
        <dbReference type="Pfam" id="PF03372"/>
    </source>
</evidence>
<organism evidence="2 3">
    <name type="scientific">Vibrio ostreae</name>
    <dbReference type="NCBI Taxonomy" id="2841925"/>
    <lineage>
        <taxon>Bacteria</taxon>
        <taxon>Pseudomonadati</taxon>
        <taxon>Pseudomonadota</taxon>
        <taxon>Gammaproteobacteria</taxon>
        <taxon>Vibrionales</taxon>
        <taxon>Vibrionaceae</taxon>
        <taxon>Vibrio</taxon>
    </lineage>
</organism>
<feature type="domain" description="Endonuclease/exonuclease/phosphatase" evidence="1">
    <location>
        <begin position="67"/>
        <end position="271"/>
    </location>
</feature>
<gene>
    <name evidence="2" type="ORF">KNV97_06710</name>
</gene>
<proteinExistence type="predicted"/>
<reference evidence="2" key="1">
    <citation type="submission" date="2021-06" db="EMBL/GenBank/DDBJ databases">
        <title>Vibrio nov. sp., novel gut bacterium isolated from Yellow Sea oyster.</title>
        <authorList>
            <person name="Muhammad N."/>
            <person name="Nguyen T.H."/>
            <person name="Lee Y.-J."/>
            <person name="Ko J."/>
            <person name="Kim S.-G."/>
        </authorList>
    </citation>
    <scope>NUCLEOTIDE SEQUENCE</scope>
    <source>
        <strain evidence="2">OG9-811</strain>
    </source>
</reference>
<name>A0A975YNX8_9VIBR</name>
<dbReference type="KEGG" id="vos:KNV97_06710"/>
<keyword evidence="2" id="KW-0378">Hydrolase</keyword>
<dbReference type="EMBL" id="CP076643">
    <property type="protein sequence ID" value="QXO18001.1"/>
    <property type="molecule type" value="Genomic_DNA"/>
</dbReference>
<dbReference type="NCBIfam" id="NF003840">
    <property type="entry name" value="PRK05421.1-2"/>
    <property type="match status" value="1"/>
</dbReference>
<keyword evidence="3" id="KW-1185">Reference proteome</keyword>
<dbReference type="InterPro" id="IPR005135">
    <property type="entry name" value="Endo/exonuclease/phosphatase"/>
</dbReference>